<dbReference type="AlphaFoldDB" id="A0A024XBP4"/>
<organism evidence="1 2">
    <name type="scientific">Plasmodium falciparum (isolate Camp / Malaysia)</name>
    <dbReference type="NCBI Taxonomy" id="5835"/>
    <lineage>
        <taxon>Eukaryota</taxon>
        <taxon>Sar</taxon>
        <taxon>Alveolata</taxon>
        <taxon>Apicomplexa</taxon>
        <taxon>Aconoidasida</taxon>
        <taxon>Haemosporida</taxon>
        <taxon>Plasmodiidae</taxon>
        <taxon>Plasmodium</taxon>
        <taxon>Plasmodium (Laverania)</taxon>
    </lineage>
</organism>
<reference evidence="1 2" key="1">
    <citation type="submission" date="2013-02" db="EMBL/GenBank/DDBJ databases">
        <title>The Genome Annotation of Plasmodium falciparum CAMP/Malaysia.</title>
        <authorList>
            <consortium name="The Broad Institute Genome Sequencing Platform"/>
            <consortium name="The Broad Institute Genome Sequencing Center for Infectious Disease"/>
            <person name="Neafsey D."/>
            <person name="Hoffman S."/>
            <person name="Volkman S."/>
            <person name="Rosenthal P."/>
            <person name="Walker B."/>
            <person name="Young S.K."/>
            <person name="Zeng Q."/>
            <person name="Gargeya S."/>
            <person name="Fitzgerald M."/>
            <person name="Haas B."/>
            <person name="Abouelleil A."/>
            <person name="Allen A.W."/>
            <person name="Alvarado L."/>
            <person name="Arachchi H.M."/>
            <person name="Berlin A.M."/>
            <person name="Chapman S.B."/>
            <person name="Gainer-Dewar J."/>
            <person name="Goldberg J."/>
            <person name="Griggs A."/>
            <person name="Gujja S."/>
            <person name="Hansen M."/>
            <person name="Howarth C."/>
            <person name="Imamovic A."/>
            <person name="Ireland A."/>
            <person name="Larimer J."/>
            <person name="McCowan C."/>
            <person name="Murphy C."/>
            <person name="Pearson M."/>
            <person name="Poon T.W."/>
            <person name="Priest M."/>
            <person name="Roberts A."/>
            <person name="Saif S."/>
            <person name="Shea T."/>
            <person name="Sisk P."/>
            <person name="Sykes S."/>
            <person name="Wortman J."/>
            <person name="Nusbaum C."/>
            <person name="Birren B."/>
        </authorList>
    </citation>
    <scope>NUCLEOTIDE SEQUENCE [LARGE SCALE GENOMIC DNA]</scope>
    <source>
        <strain evidence="1 2">CAMP/Malaysia</strain>
    </source>
</reference>
<reference evidence="1 2" key="2">
    <citation type="submission" date="2013-02" db="EMBL/GenBank/DDBJ databases">
        <title>The Genome Sequence of Plasmodium falciparum CAMP/Malaysia.</title>
        <authorList>
            <consortium name="The Broad Institute Genome Sequencing Platform"/>
            <consortium name="The Broad Institute Genome Sequencing Center for Infectious Disease"/>
            <person name="Neafsey D."/>
            <person name="Cheeseman I."/>
            <person name="Volkman S."/>
            <person name="Adams J."/>
            <person name="Walker B."/>
            <person name="Young S.K."/>
            <person name="Zeng Q."/>
            <person name="Gargeya S."/>
            <person name="Fitzgerald M."/>
            <person name="Haas B."/>
            <person name="Abouelleil A."/>
            <person name="Alvarado L."/>
            <person name="Arachchi H.M."/>
            <person name="Berlin A.M."/>
            <person name="Chapman S.B."/>
            <person name="Dewar J."/>
            <person name="Goldberg J."/>
            <person name="Griggs A."/>
            <person name="Gujja S."/>
            <person name="Hansen M."/>
            <person name="Howarth C."/>
            <person name="Imamovic A."/>
            <person name="Larimer J."/>
            <person name="McCowan C."/>
            <person name="Murphy C."/>
            <person name="Neiman D."/>
            <person name="Pearson M."/>
            <person name="Priest M."/>
            <person name="Roberts A."/>
            <person name="Saif S."/>
            <person name="Shea T."/>
            <person name="Sisk P."/>
            <person name="Sykes S."/>
            <person name="Wortman J."/>
            <person name="Nusbaum C."/>
            <person name="Birren B."/>
        </authorList>
    </citation>
    <scope>NUCLEOTIDE SEQUENCE [LARGE SCALE GENOMIC DNA]</scope>
    <source>
        <strain evidence="1 2">CAMP/Malaysia</strain>
    </source>
</reference>
<protein>
    <submittedName>
        <fullName evidence="1">Uncharacterized protein</fullName>
    </submittedName>
</protein>
<dbReference type="EMBL" id="KI927500">
    <property type="protein sequence ID" value="ETW62495.1"/>
    <property type="molecule type" value="Genomic_DNA"/>
</dbReference>
<dbReference type="Proteomes" id="UP000030694">
    <property type="component" value="Unassembled WGS sequence"/>
</dbReference>
<gene>
    <name evidence="1" type="ORF">PFMC_01687</name>
</gene>
<name>A0A024XBP4_PLAFC</name>
<proteinExistence type="predicted"/>
<evidence type="ECO:0000313" key="1">
    <source>
        <dbReference type="EMBL" id="ETW62495.1"/>
    </source>
</evidence>
<evidence type="ECO:0000313" key="2">
    <source>
        <dbReference type="Proteomes" id="UP000030694"/>
    </source>
</evidence>
<sequence length="61" mass="7195">MEKIFGNLIFNELKIKFNNNNIQNFIKNLHLNNNKEISIPSTLFLIKCNAIANINIRKMIY</sequence>
<accession>A0A024XBP4</accession>